<name>A0A812RVJ8_9DINO</name>
<feature type="region of interest" description="Disordered" evidence="1">
    <location>
        <begin position="262"/>
        <end position="318"/>
    </location>
</feature>
<keyword evidence="3" id="KW-1185">Reference proteome</keyword>
<proteinExistence type="predicted"/>
<feature type="region of interest" description="Disordered" evidence="1">
    <location>
        <begin position="361"/>
        <end position="418"/>
    </location>
</feature>
<evidence type="ECO:0000256" key="1">
    <source>
        <dbReference type="SAM" id="MobiDB-lite"/>
    </source>
</evidence>
<feature type="region of interest" description="Disordered" evidence="1">
    <location>
        <begin position="103"/>
        <end position="133"/>
    </location>
</feature>
<feature type="region of interest" description="Disordered" evidence="1">
    <location>
        <begin position="1"/>
        <end position="89"/>
    </location>
</feature>
<accession>A0A812RVJ8</accession>
<gene>
    <name evidence="2" type="ORF">SNAT2548_LOCUS25269</name>
</gene>
<evidence type="ECO:0000313" key="3">
    <source>
        <dbReference type="Proteomes" id="UP000604046"/>
    </source>
</evidence>
<reference evidence="2" key="1">
    <citation type="submission" date="2021-02" db="EMBL/GenBank/DDBJ databases">
        <authorList>
            <person name="Dougan E. K."/>
            <person name="Rhodes N."/>
            <person name="Thang M."/>
            <person name="Chan C."/>
        </authorList>
    </citation>
    <scope>NUCLEOTIDE SEQUENCE</scope>
</reference>
<dbReference type="OrthoDB" id="432278at2759"/>
<feature type="compositionally biased region" description="Basic and acidic residues" evidence="1">
    <location>
        <begin position="66"/>
        <end position="77"/>
    </location>
</feature>
<protein>
    <submittedName>
        <fullName evidence="2">Uncharacterized protein</fullName>
    </submittedName>
</protein>
<feature type="compositionally biased region" description="Low complexity" evidence="1">
    <location>
        <begin position="268"/>
        <end position="289"/>
    </location>
</feature>
<feature type="compositionally biased region" description="Basic and acidic residues" evidence="1">
    <location>
        <begin position="374"/>
        <end position="384"/>
    </location>
</feature>
<feature type="compositionally biased region" description="Basic and acidic residues" evidence="1">
    <location>
        <begin position="30"/>
        <end position="56"/>
    </location>
</feature>
<sequence>MSSPSCPSVPELRDALAKAEASSAVNQDGTGRKSCDLAHFNDREAYRQELAEHLADEGTTPASEPHPGESSRYERRERRERHERHERHELERIQLRNRLMAEELEEHEKEAREASSQSLAAHTVRSRGKSQSEDGRAWLQELDQELAAVKLAEEEAAARRGREERLLERELTQFEESEAGMMKAMRQKLEVLSERNENLKEELRSEEAKTRGKTLSLEAAVGQLRAELKCWGTAGSPSQASPIIPSFLRKASFSSDLSASEVWSGRASNSSGSGSNPSNHSNSGSNPSSQRPSATSAQPHARKARRRPTTTFKPLQQVVAGKVVASTEFEDTSLASGALHSLRQSVSGLMDDALLRVGELLDSSEKPRVSGPKETPKACQKESSETLPEENADDSNASEGAVQPGLSDLWQSSSRHRESASAALAHFGALLQQQVNSAAEMAVTAMPTVSSGT</sequence>
<dbReference type="EMBL" id="CAJNDS010002386">
    <property type="protein sequence ID" value="CAE7457291.1"/>
    <property type="molecule type" value="Genomic_DNA"/>
</dbReference>
<comment type="caution">
    <text evidence="2">The sequence shown here is derived from an EMBL/GenBank/DDBJ whole genome shotgun (WGS) entry which is preliminary data.</text>
</comment>
<dbReference type="AlphaFoldDB" id="A0A812RVJ8"/>
<dbReference type="Proteomes" id="UP000604046">
    <property type="component" value="Unassembled WGS sequence"/>
</dbReference>
<organism evidence="2 3">
    <name type="scientific">Symbiodinium natans</name>
    <dbReference type="NCBI Taxonomy" id="878477"/>
    <lineage>
        <taxon>Eukaryota</taxon>
        <taxon>Sar</taxon>
        <taxon>Alveolata</taxon>
        <taxon>Dinophyceae</taxon>
        <taxon>Suessiales</taxon>
        <taxon>Symbiodiniaceae</taxon>
        <taxon>Symbiodinium</taxon>
    </lineage>
</organism>
<evidence type="ECO:0000313" key="2">
    <source>
        <dbReference type="EMBL" id="CAE7457291.1"/>
    </source>
</evidence>